<evidence type="ECO:0000256" key="5">
    <source>
        <dbReference type="RuleBase" id="RU362057"/>
    </source>
</evidence>
<comment type="caution">
    <text evidence="6">The sequence shown here is derived from an EMBL/GenBank/DDBJ whole genome shotgun (WGS) entry which is preliminary data.</text>
</comment>
<dbReference type="CDD" id="cd03784">
    <property type="entry name" value="GT1_Gtf-like"/>
    <property type="match status" value="1"/>
</dbReference>
<keyword evidence="3 4" id="KW-0808">Transferase</keyword>
<dbReference type="GO" id="GO:0035251">
    <property type="term" value="F:UDP-glucosyltransferase activity"/>
    <property type="evidence" value="ECO:0007669"/>
    <property type="project" value="UniProtKB-ARBA"/>
</dbReference>
<evidence type="ECO:0000256" key="2">
    <source>
        <dbReference type="ARBA" id="ARBA00022676"/>
    </source>
</evidence>
<dbReference type="FunFam" id="3.40.50.2000:FF:000047">
    <property type="entry name" value="Glycosyltransferase"/>
    <property type="match status" value="1"/>
</dbReference>
<dbReference type="Gene3D" id="3.40.50.2000">
    <property type="entry name" value="Glycogen Phosphorylase B"/>
    <property type="match status" value="2"/>
</dbReference>
<dbReference type="InterPro" id="IPR035595">
    <property type="entry name" value="UDP_glycos_trans_CS"/>
</dbReference>
<dbReference type="PROSITE" id="PS00375">
    <property type="entry name" value="UDPGT"/>
    <property type="match status" value="1"/>
</dbReference>
<dbReference type="FunFam" id="3.40.50.2000:FF:000071">
    <property type="entry name" value="Glycosyltransferase"/>
    <property type="match status" value="1"/>
</dbReference>
<dbReference type="OrthoDB" id="5835829at2759"/>
<evidence type="ECO:0000256" key="3">
    <source>
        <dbReference type="ARBA" id="ARBA00022679"/>
    </source>
</evidence>
<dbReference type="AlphaFoldDB" id="A0A314Y890"/>
<sequence length="483" mass="54146">MNSENREFHIFLFPFMAYGHMIPVSDMAKLFAAQGVKTTIITTPLNAPTFSKATRSRKTNSGRIEIQIKTIKFPSQEAGLPDGCENLDSLPTPEFANNFSKALRLLQEPLERLLLEDQPSCLVADIFFPWATDAAAKFGIPRLVFHGTSFFALAASDCVRRYQPFKNMSSDSEPFVIPSLPGEIKMTRAQVPYFLKENIENDLTQLMKQAHDSEVGSYGIVVNSFYELEPVYADYYRKLLGRKAWHIGPLSLCNRDNEEKSYRGKEVSIDEHECLKWLNSKKLNSVVYVCFGSMARFCNSQLKEIAAGLEAIRLEFIWVVRRGKNDDDVGKEDWLPEGFEERMEGKGLIIRGWAPQVLILDHGAVGGFVTHCGWNSILEGIAAGLPMVTWPVSAEQFYNDKLVTQVLKIGVGVGDQKWVTVEGDSVKREAIEKAVAQIMVGEEAEEMRSRSKGLAEQARGAIEKGGSSHFDLNALIEELSCRR</sequence>
<dbReference type="SUPFAM" id="SSF53756">
    <property type="entry name" value="UDP-Glycosyltransferase/glycogen phosphorylase"/>
    <property type="match status" value="1"/>
</dbReference>
<dbReference type="EC" id="2.4.1.-" evidence="5"/>
<protein>
    <recommendedName>
        <fullName evidence="5">Glycosyltransferase</fullName>
        <ecNumber evidence="5">2.4.1.-</ecNumber>
    </recommendedName>
</protein>
<dbReference type="Proteomes" id="UP000250321">
    <property type="component" value="Unassembled WGS sequence"/>
</dbReference>
<reference evidence="6 7" key="1">
    <citation type="submission" date="2018-02" db="EMBL/GenBank/DDBJ databases">
        <title>Draft genome of wild Prunus yedoensis var. nudiflora.</title>
        <authorList>
            <person name="Baek S."/>
            <person name="Kim J.-H."/>
            <person name="Choi K."/>
            <person name="Kim G.-B."/>
            <person name="Cho A."/>
            <person name="Jang H."/>
            <person name="Shin C.-H."/>
            <person name="Yu H.-J."/>
            <person name="Mun J.-H."/>
        </authorList>
    </citation>
    <scope>NUCLEOTIDE SEQUENCE [LARGE SCALE GENOMIC DNA]</scope>
    <source>
        <strain evidence="7">cv. Jeju island</strain>
        <tissue evidence="6">Leaf</tissue>
    </source>
</reference>
<dbReference type="EMBL" id="PJQY01001350">
    <property type="protein sequence ID" value="PQQ03412.1"/>
    <property type="molecule type" value="Genomic_DNA"/>
</dbReference>
<dbReference type="STRING" id="2094558.A0A314Y890"/>
<dbReference type="Pfam" id="PF00201">
    <property type="entry name" value="UDPGT"/>
    <property type="match status" value="1"/>
</dbReference>
<organism evidence="6 7">
    <name type="scientific">Prunus yedoensis var. nudiflora</name>
    <dbReference type="NCBI Taxonomy" id="2094558"/>
    <lineage>
        <taxon>Eukaryota</taxon>
        <taxon>Viridiplantae</taxon>
        <taxon>Streptophyta</taxon>
        <taxon>Embryophyta</taxon>
        <taxon>Tracheophyta</taxon>
        <taxon>Spermatophyta</taxon>
        <taxon>Magnoliopsida</taxon>
        <taxon>eudicotyledons</taxon>
        <taxon>Gunneridae</taxon>
        <taxon>Pentapetalae</taxon>
        <taxon>rosids</taxon>
        <taxon>fabids</taxon>
        <taxon>Rosales</taxon>
        <taxon>Rosaceae</taxon>
        <taxon>Amygdaloideae</taxon>
        <taxon>Amygdaleae</taxon>
        <taxon>Prunus</taxon>
    </lineage>
</organism>
<dbReference type="PANTHER" id="PTHR48047">
    <property type="entry name" value="GLYCOSYLTRANSFERASE"/>
    <property type="match status" value="1"/>
</dbReference>
<gene>
    <name evidence="6" type="ORF">Pyn_17001</name>
</gene>
<name>A0A314Y890_PRUYE</name>
<keyword evidence="2 4" id="KW-0328">Glycosyltransferase</keyword>
<evidence type="ECO:0000313" key="7">
    <source>
        <dbReference type="Proteomes" id="UP000250321"/>
    </source>
</evidence>
<evidence type="ECO:0000256" key="4">
    <source>
        <dbReference type="RuleBase" id="RU003718"/>
    </source>
</evidence>
<accession>A0A314Y890</accession>
<evidence type="ECO:0000256" key="1">
    <source>
        <dbReference type="ARBA" id="ARBA00009995"/>
    </source>
</evidence>
<keyword evidence="7" id="KW-1185">Reference proteome</keyword>
<dbReference type="PANTHER" id="PTHR48047:SF45">
    <property type="entry name" value="SCOPOLETIN GLUCOSYLTRANSFERASE-LIKE"/>
    <property type="match status" value="1"/>
</dbReference>
<evidence type="ECO:0000313" key="6">
    <source>
        <dbReference type="EMBL" id="PQQ03412.1"/>
    </source>
</evidence>
<proteinExistence type="inferred from homology"/>
<dbReference type="InterPro" id="IPR002213">
    <property type="entry name" value="UDP_glucos_trans"/>
</dbReference>
<comment type="similarity">
    <text evidence="1 4">Belongs to the UDP-glycosyltransferase family.</text>
</comment>